<feature type="transmembrane region" description="Helical" evidence="6">
    <location>
        <begin position="154"/>
        <end position="174"/>
    </location>
</feature>
<feature type="transmembrane region" description="Helical" evidence="6">
    <location>
        <begin position="102"/>
        <end position="122"/>
    </location>
</feature>
<evidence type="ECO:0000256" key="3">
    <source>
        <dbReference type="ARBA" id="ARBA00022801"/>
    </source>
</evidence>
<evidence type="ECO:0000313" key="8">
    <source>
        <dbReference type="Proteomes" id="UP001560019"/>
    </source>
</evidence>
<evidence type="ECO:0000256" key="6">
    <source>
        <dbReference type="SAM" id="Phobius"/>
    </source>
</evidence>
<keyword evidence="5 6" id="KW-0472">Membrane</keyword>
<keyword evidence="2 6" id="KW-0812">Transmembrane</keyword>
<protein>
    <submittedName>
        <fullName evidence="7">FtsH-binding integral membrane protein</fullName>
    </submittedName>
</protein>
<feature type="transmembrane region" description="Helical" evidence="6">
    <location>
        <begin position="189"/>
        <end position="207"/>
    </location>
</feature>
<feature type="transmembrane region" description="Helical" evidence="6">
    <location>
        <begin position="46"/>
        <end position="65"/>
    </location>
</feature>
<gene>
    <name evidence="7" type="ORF">Ga0609869_000667</name>
</gene>
<dbReference type="InterPro" id="IPR008901">
    <property type="entry name" value="ACER"/>
</dbReference>
<accession>A0ABV3XQ29</accession>
<keyword evidence="8" id="KW-1185">Reference proteome</keyword>
<evidence type="ECO:0000256" key="2">
    <source>
        <dbReference type="ARBA" id="ARBA00022692"/>
    </source>
</evidence>
<comment type="subcellular location">
    <subcellularLocation>
        <location evidence="1">Membrane</location>
        <topology evidence="1">Multi-pass membrane protein</topology>
    </subcellularLocation>
</comment>
<name>A0ABV3XQ29_9RHOB</name>
<evidence type="ECO:0000256" key="5">
    <source>
        <dbReference type="ARBA" id="ARBA00023136"/>
    </source>
</evidence>
<comment type="caution">
    <text evidence="7">The sequence shown here is derived from an EMBL/GenBank/DDBJ whole genome shotgun (WGS) entry which is preliminary data.</text>
</comment>
<dbReference type="RefSeq" id="WP_125407799.1">
    <property type="nucleotide sequence ID" value="NZ_JBEHHI010000001.1"/>
</dbReference>
<keyword evidence="3" id="KW-0378">Hydrolase</keyword>
<proteinExistence type="predicted"/>
<evidence type="ECO:0000313" key="7">
    <source>
        <dbReference type="EMBL" id="MEX5727314.1"/>
    </source>
</evidence>
<feature type="transmembrane region" description="Helical" evidence="6">
    <location>
        <begin position="71"/>
        <end position="90"/>
    </location>
</feature>
<dbReference type="Pfam" id="PF05875">
    <property type="entry name" value="Ceramidase"/>
    <property type="match status" value="1"/>
</dbReference>
<sequence length="214" mass="23182">MDWTRQIDAYCERTDPGLWAEPVNALTNVAFVLAAIVMWRRGADLPLARALALVLGAIGVGSFLFHTRATVWASLADVLPIVAFILLYIYAANRAFWRLGRIPALLIAALFLPFAAATAPLFGQIPGLGSSSAYAPVPVLIGVYALLLRRRAPATAGGLALGAALLILSLTFRTLDGPLCAVTQFGTHFLWHLLNGVMLAWMIEVYCRHERAAR</sequence>
<keyword evidence="4 6" id="KW-1133">Transmembrane helix</keyword>
<reference evidence="7 8" key="1">
    <citation type="submission" date="2024-06" db="EMBL/GenBank/DDBJ databases">
        <title>Genome of Rhodovulum iodosum, a marine photoferrotroph.</title>
        <authorList>
            <person name="Bianchini G."/>
            <person name="Nikeleit V."/>
            <person name="Kappler A."/>
            <person name="Bryce C."/>
            <person name="Sanchez-Baracaldo P."/>
        </authorList>
    </citation>
    <scope>NUCLEOTIDE SEQUENCE [LARGE SCALE GENOMIC DNA]</scope>
    <source>
        <strain evidence="7 8">UT/N1</strain>
    </source>
</reference>
<evidence type="ECO:0000256" key="4">
    <source>
        <dbReference type="ARBA" id="ARBA00022989"/>
    </source>
</evidence>
<dbReference type="Proteomes" id="UP001560019">
    <property type="component" value="Unassembled WGS sequence"/>
</dbReference>
<organism evidence="7 8">
    <name type="scientific">Rhodovulum iodosum</name>
    <dbReference type="NCBI Taxonomy" id="68291"/>
    <lineage>
        <taxon>Bacteria</taxon>
        <taxon>Pseudomonadati</taxon>
        <taxon>Pseudomonadota</taxon>
        <taxon>Alphaproteobacteria</taxon>
        <taxon>Rhodobacterales</taxon>
        <taxon>Paracoccaceae</taxon>
        <taxon>Rhodovulum</taxon>
    </lineage>
</organism>
<dbReference type="EMBL" id="JBEHHI010000001">
    <property type="protein sequence ID" value="MEX5727314.1"/>
    <property type="molecule type" value="Genomic_DNA"/>
</dbReference>
<evidence type="ECO:0000256" key="1">
    <source>
        <dbReference type="ARBA" id="ARBA00004141"/>
    </source>
</evidence>
<feature type="transmembrane region" description="Helical" evidence="6">
    <location>
        <begin position="128"/>
        <end position="147"/>
    </location>
</feature>